<dbReference type="KEGG" id="rpne:NCTC8284_02289"/>
<organism evidence="1 2">
    <name type="scientific">Rodentibacter pneumotropicus</name>
    <dbReference type="NCBI Taxonomy" id="758"/>
    <lineage>
        <taxon>Bacteria</taxon>
        <taxon>Pseudomonadati</taxon>
        <taxon>Pseudomonadota</taxon>
        <taxon>Gammaproteobacteria</taxon>
        <taxon>Pasteurellales</taxon>
        <taxon>Pasteurellaceae</taxon>
        <taxon>Rodentibacter</taxon>
    </lineage>
</organism>
<accession>A0A448MPY7</accession>
<gene>
    <name evidence="1" type="ORF">NCTC8284_02289</name>
</gene>
<evidence type="ECO:0000313" key="2">
    <source>
        <dbReference type="Proteomes" id="UP000278733"/>
    </source>
</evidence>
<dbReference type="EMBL" id="LR134405">
    <property type="protein sequence ID" value="VEH67103.1"/>
    <property type="molecule type" value="Genomic_DNA"/>
</dbReference>
<reference evidence="1 2" key="1">
    <citation type="submission" date="2018-12" db="EMBL/GenBank/DDBJ databases">
        <authorList>
            <consortium name="Pathogen Informatics"/>
        </authorList>
    </citation>
    <scope>NUCLEOTIDE SEQUENCE [LARGE SCALE GENOMIC DNA]</scope>
    <source>
        <strain evidence="1 2">NCTC8284</strain>
    </source>
</reference>
<sequence length="76" mass="8652">MRSRFRLLNKTTATCRGNEKTGGKKIALAEAELSPVITIEHQPSFELLRTKAKPKEEPTPIFLNKVDKEIWEAEKS</sequence>
<protein>
    <submittedName>
        <fullName evidence="1">Uncharacterized protein</fullName>
    </submittedName>
</protein>
<dbReference type="Proteomes" id="UP000278733">
    <property type="component" value="Chromosome"/>
</dbReference>
<name>A0A448MPY7_9PAST</name>
<dbReference type="AlphaFoldDB" id="A0A448MPY7"/>
<proteinExistence type="predicted"/>
<evidence type="ECO:0000313" key="1">
    <source>
        <dbReference type="EMBL" id="VEH67103.1"/>
    </source>
</evidence>